<dbReference type="OrthoDB" id="9794313at2"/>
<comment type="similarity">
    <text evidence="1 5">Belongs to the DNA glycosylase MPG family.</text>
</comment>
<comment type="caution">
    <text evidence="6">The sequence shown here is derived from an EMBL/GenBank/DDBJ whole genome shotgun (WGS) entry which is preliminary data.</text>
</comment>
<evidence type="ECO:0000256" key="2">
    <source>
        <dbReference type="ARBA" id="ARBA00022763"/>
    </source>
</evidence>
<dbReference type="AlphaFoldDB" id="A0A0B3ZGK5"/>
<dbReference type="SUPFAM" id="SSF50486">
    <property type="entry name" value="FMT C-terminal domain-like"/>
    <property type="match status" value="1"/>
</dbReference>
<evidence type="ECO:0000256" key="3">
    <source>
        <dbReference type="ARBA" id="ARBA00022801"/>
    </source>
</evidence>
<accession>A0A0B3ZGK5</accession>
<dbReference type="EMBL" id="JWLW01000003">
    <property type="protein sequence ID" value="KHT57540.1"/>
    <property type="molecule type" value="Genomic_DNA"/>
</dbReference>
<evidence type="ECO:0000313" key="7">
    <source>
        <dbReference type="Proteomes" id="UP000031197"/>
    </source>
</evidence>
<organism evidence="6 7">
    <name type="scientific">Alteromonas marina</name>
    <dbReference type="NCBI Taxonomy" id="203795"/>
    <lineage>
        <taxon>Bacteria</taxon>
        <taxon>Pseudomonadati</taxon>
        <taxon>Pseudomonadota</taxon>
        <taxon>Gammaproteobacteria</taxon>
        <taxon>Alteromonadales</taxon>
        <taxon>Alteromonadaceae</taxon>
        <taxon>Alteromonas/Salinimonas group</taxon>
        <taxon>Alteromonas</taxon>
    </lineage>
</organism>
<dbReference type="PANTHER" id="PTHR10429:SF0">
    <property type="entry name" value="DNA-3-METHYLADENINE GLYCOSYLASE"/>
    <property type="match status" value="1"/>
</dbReference>
<dbReference type="RefSeq" id="WP_039216646.1">
    <property type="nucleotide sequence ID" value="NZ_JWLW01000003.1"/>
</dbReference>
<keyword evidence="4 5" id="KW-0234">DNA repair</keyword>
<protein>
    <recommendedName>
        <fullName evidence="5">Putative 3-methyladenine DNA glycosylase</fullName>
        <ecNumber evidence="5">3.2.2.-</ecNumber>
    </recommendedName>
</protein>
<evidence type="ECO:0000256" key="1">
    <source>
        <dbReference type="ARBA" id="ARBA00009232"/>
    </source>
</evidence>
<dbReference type="Proteomes" id="UP000031197">
    <property type="component" value="Unassembled WGS sequence"/>
</dbReference>
<dbReference type="GO" id="GO:0003905">
    <property type="term" value="F:alkylbase DNA N-glycosylase activity"/>
    <property type="evidence" value="ECO:0007669"/>
    <property type="project" value="InterPro"/>
</dbReference>
<evidence type="ECO:0000256" key="4">
    <source>
        <dbReference type="ARBA" id="ARBA00023204"/>
    </source>
</evidence>
<dbReference type="InterPro" id="IPR036995">
    <property type="entry name" value="MPG_sf"/>
</dbReference>
<dbReference type="GO" id="GO:0003677">
    <property type="term" value="F:DNA binding"/>
    <property type="evidence" value="ECO:0007669"/>
    <property type="project" value="InterPro"/>
</dbReference>
<evidence type="ECO:0000256" key="5">
    <source>
        <dbReference type="HAMAP-Rule" id="MF_00527"/>
    </source>
</evidence>
<dbReference type="InterPro" id="IPR003180">
    <property type="entry name" value="MPG"/>
</dbReference>
<gene>
    <name evidence="6" type="ORF">RJ41_02035</name>
</gene>
<proteinExistence type="inferred from homology"/>
<dbReference type="Pfam" id="PF02245">
    <property type="entry name" value="Pur_DNA_glyco"/>
    <property type="match status" value="1"/>
</dbReference>
<dbReference type="CDD" id="cd00540">
    <property type="entry name" value="AAG"/>
    <property type="match status" value="1"/>
</dbReference>
<name>A0A0B3ZGK5_9ALTE</name>
<dbReference type="EC" id="3.2.2.-" evidence="5"/>
<sequence length="199" mass="21988">MQRSFFTDSDVVNIAKTLIGNVLFSNVDGVLTGGTITETEAYRGHQDLAMEKHLLRRPSSISTLKKQGGVAYIYTIYGSHSMLNIVTNDADHTDSVLIRKIKPTEGVDKMRERRGVNTSLRNLCDGPAKLTQALAITPALNGEPVVNNTLIWIEESNHAIASKHIISSHRIGIDYAKDDQTGKLGARDDTTLPWRFTLK</sequence>
<dbReference type="GO" id="GO:0006284">
    <property type="term" value="P:base-excision repair"/>
    <property type="evidence" value="ECO:0007669"/>
    <property type="project" value="InterPro"/>
</dbReference>
<evidence type="ECO:0000313" key="6">
    <source>
        <dbReference type="EMBL" id="KHT57540.1"/>
    </source>
</evidence>
<dbReference type="InterPro" id="IPR011034">
    <property type="entry name" value="Formyl_transferase-like_C_sf"/>
</dbReference>
<keyword evidence="2 5" id="KW-0227">DNA damage</keyword>
<keyword evidence="3 5" id="KW-0378">Hydrolase</keyword>
<dbReference type="Gene3D" id="3.10.300.10">
    <property type="entry name" value="Methylpurine-DNA glycosylase (MPG)"/>
    <property type="match status" value="1"/>
</dbReference>
<dbReference type="HAMAP" id="MF_00527">
    <property type="entry name" value="3MGH"/>
    <property type="match status" value="1"/>
</dbReference>
<keyword evidence="7" id="KW-1185">Reference proteome</keyword>
<dbReference type="PANTHER" id="PTHR10429">
    <property type="entry name" value="DNA-3-METHYLADENINE GLYCOSYLASE"/>
    <property type="match status" value="1"/>
</dbReference>
<dbReference type="NCBIfam" id="TIGR00567">
    <property type="entry name" value="3mg"/>
    <property type="match status" value="1"/>
</dbReference>
<reference evidence="6 7" key="1">
    <citation type="submission" date="2014-12" db="EMBL/GenBank/DDBJ databases">
        <title>Genome sequencing of Alteromonas marina AD001.</title>
        <authorList>
            <person name="Adrian T.G.S."/>
            <person name="Chan K.G."/>
        </authorList>
    </citation>
    <scope>NUCLEOTIDE SEQUENCE [LARGE SCALE GENOMIC DNA]</scope>
    <source>
        <strain evidence="6 7">AD001</strain>
    </source>
</reference>